<dbReference type="EMBL" id="JAJAQC010000045">
    <property type="protein sequence ID" value="MDA0566957.1"/>
    <property type="molecule type" value="Genomic_DNA"/>
</dbReference>
<dbReference type="InterPro" id="IPR029065">
    <property type="entry name" value="Enolase_C-like"/>
</dbReference>
<gene>
    <name evidence="5" type="ORF">LG943_21950</name>
</gene>
<dbReference type="CDD" id="cd03316">
    <property type="entry name" value="MR_like"/>
    <property type="match status" value="1"/>
</dbReference>
<evidence type="ECO:0000256" key="1">
    <source>
        <dbReference type="ARBA" id="ARBA00001946"/>
    </source>
</evidence>
<dbReference type="InterPro" id="IPR013342">
    <property type="entry name" value="Mandelate_racemase_C"/>
</dbReference>
<evidence type="ECO:0000259" key="4">
    <source>
        <dbReference type="SMART" id="SM00922"/>
    </source>
</evidence>
<dbReference type="PROSITE" id="PS00909">
    <property type="entry name" value="MR_MLE_2"/>
    <property type="match status" value="1"/>
</dbReference>
<organism evidence="5 6">
    <name type="scientific">Streptomonospora mangrovi</name>
    <dbReference type="NCBI Taxonomy" id="2883123"/>
    <lineage>
        <taxon>Bacteria</taxon>
        <taxon>Bacillati</taxon>
        <taxon>Actinomycetota</taxon>
        <taxon>Actinomycetes</taxon>
        <taxon>Streptosporangiales</taxon>
        <taxon>Nocardiopsidaceae</taxon>
        <taxon>Streptomonospora</taxon>
    </lineage>
</organism>
<evidence type="ECO:0000256" key="3">
    <source>
        <dbReference type="ARBA" id="ARBA00022842"/>
    </source>
</evidence>
<feature type="domain" description="Mandelate racemase/muconate lactonizing enzyme C-terminal" evidence="4">
    <location>
        <begin position="147"/>
        <end position="244"/>
    </location>
</feature>
<protein>
    <submittedName>
        <fullName evidence="5">Mandelate racemase/muconate lactonizing enzyme family protein</fullName>
    </submittedName>
</protein>
<dbReference type="Pfam" id="PF13378">
    <property type="entry name" value="MR_MLE_C"/>
    <property type="match status" value="1"/>
</dbReference>
<dbReference type="GO" id="GO:0016052">
    <property type="term" value="P:carbohydrate catabolic process"/>
    <property type="evidence" value="ECO:0007669"/>
    <property type="project" value="TreeGrafter"/>
</dbReference>
<comment type="cofactor">
    <cofactor evidence="1">
        <name>Mg(2+)</name>
        <dbReference type="ChEBI" id="CHEBI:18420"/>
    </cofactor>
</comment>
<dbReference type="RefSeq" id="WP_270074211.1">
    <property type="nucleotide sequence ID" value="NZ_JAJAQC010000045.1"/>
</dbReference>
<evidence type="ECO:0000313" key="5">
    <source>
        <dbReference type="EMBL" id="MDA0566957.1"/>
    </source>
</evidence>
<sequence length="365" mass="38501">MGTAAHDTVAGLAVRTLELPLHRAWDGGVTHNHLVITRLTTASGAEGTGFAWTPRVGVGAVRALLEEDCPAALVGRPPDPGPRWADLTAHLADAGSGGLAAMAVAAVDIALWDLAARRAERGLVGLIGARRSRVAAYGSGVNLDYDLPDLLEQVRGWLAAGHRAVKVKVGSADLERDVERVAQVRRVLGPGRRLMLDANQRWDLPAAVRALRALERFEPYWVEEPLPAEDLAAHVELRRRTAVPFAIGENLRTVRAFEAALAAGVCDIAQPNAVRVGGITPFLRIAELAAHRGVPVAPHLLPELSAQLALCVPRAEMVEDIDRASFAALGALAAPSGVRITGGWAEASTGPGHGLRFREADSAAG</sequence>
<dbReference type="AlphaFoldDB" id="A0A9X3NP43"/>
<dbReference type="InterPro" id="IPR036849">
    <property type="entry name" value="Enolase-like_C_sf"/>
</dbReference>
<dbReference type="Gene3D" id="3.30.390.10">
    <property type="entry name" value="Enolase-like, N-terminal domain"/>
    <property type="match status" value="1"/>
</dbReference>
<keyword evidence="3" id="KW-0460">Magnesium</keyword>
<dbReference type="InterPro" id="IPR046945">
    <property type="entry name" value="RHMD-like"/>
</dbReference>
<dbReference type="PANTHER" id="PTHR13794">
    <property type="entry name" value="ENOLASE SUPERFAMILY, MANDELATE RACEMASE"/>
    <property type="match status" value="1"/>
</dbReference>
<dbReference type="PANTHER" id="PTHR13794:SF58">
    <property type="entry name" value="MITOCHONDRIAL ENOLASE SUPERFAMILY MEMBER 1"/>
    <property type="match status" value="1"/>
</dbReference>
<dbReference type="Gene3D" id="3.20.20.120">
    <property type="entry name" value="Enolase-like C-terminal domain"/>
    <property type="match status" value="1"/>
</dbReference>
<comment type="caution">
    <text evidence="5">The sequence shown here is derived from an EMBL/GenBank/DDBJ whole genome shotgun (WGS) entry which is preliminary data.</text>
</comment>
<dbReference type="GO" id="GO:0009063">
    <property type="term" value="P:amino acid catabolic process"/>
    <property type="evidence" value="ECO:0007669"/>
    <property type="project" value="InterPro"/>
</dbReference>
<dbReference type="GO" id="GO:0016836">
    <property type="term" value="F:hydro-lyase activity"/>
    <property type="evidence" value="ECO:0007669"/>
    <property type="project" value="TreeGrafter"/>
</dbReference>
<dbReference type="InterPro" id="IPR013341">
    <property type="entry name" value="Mandelate_racemase_N_dom"/>
</dbReference>
<dbReference type="SUPFAM" id="SSF51604">
    <property type="entry name" value="Enolase C-terminal domain-like"/>
    <property type="match status" value="1"/>
</dbReference>
<evidence type="ECO:0000256" key="2">
    <source>
        <dbReference type="ARBA" id="ARBA00022723"/>
    </source>
</evidence>
<reference evidence="5" key="1">
    <citation type="submission" date="2021-10" db="EMBL/GenBank/DDBJ databases">
        <title>Streptomonospora sp. nov., isolated from mangrove soil.</title>
        <authorList>
            <person name="Chen X."/>
            <person name="Ge X."/>
            <person name="Liu W."/>
        </authorList>
    </citation>
    <scope>NUCLEOTIDE SEQUENCE</scope>
    <source>
        <strain evidence="5">S1-112</strain>
    </source>
</reference>
<dbReference type="SUPFAM" id="SSF54826">
    <property type="entry name" value="Enolase N-terminal domain-like"/>
    <property type="match status" value="1"/>
</dbReference>
<dbReference type="Pfam" id="PF02746">
    <property type="entry name" value="MR_MLE_N"/>
    <property type="match status" value="1"/>
</dbReference>
<evidence type="ECO:0000313" key="6">
    <source>
        <dbReference type="Proteomes" id="UP001140076"/>
    </source>
</evidence>
<dbReference type="InterPro" id="IPR018110">
    <property type="entry name" value="Mandel_Rmase/mucon_lact_enz_CS"/>
</dbReference>
<dbReference type="Proteomes" id="UP001140076">
    <property type="component" value="Unassembled WGS sequence"/>
</dbReference>
<name>A0A9X3NP43_9ACTN</name>
<dbReference type="SFLD" id="SFLDS00001">
    <property type="entry name" value="Enolase"/>
    <property type="match status" value="1"/>
</dbReference>
<keyword evidence="6" id="KW-1185">Reference proteome</keyword>
<accession>A0A9X3NP43</accession>
<dbReference type="InterPro" id="IPR029017">
    <property type="entry name" value="Enolase-like_N"/>
</dbReference>
<dbReference type="GO" id="GO:0000287">
    <property type="term" value="F:magnesium ion binding"/>
    <property type="evidence" value="ECO:0007669"/>
    <property type="project" value="TreeGrafter"/>
</dbReference>
<proteinExistence type="predicted"/>
<keyword evidence="2" id="KW-0479">Metal-binding</keyword>
<dbReference type="SMART" id="SM00922">
    <property type="entry name" value="MR_MLE"/>
    <property type="match status" value="1"/>
</dbReference>